<dbReference type="GeneID" id="108740671"/>
<evidence type="ECO:0000256" key="1">
    <source>
        <dbReference type="SAM" id="SignalP"/>
    </source>
</evidence>
<accession>A0A1W4X3B1</accession>
<protein>
    <submittedName>
        <fullName evidence="3">Uncharacterized protein LOC108740671</fullName>
    </submittedName>
</protein>
<sequence length="155" mass="17868">MLFRNCVVCSVVLLLALPWAQAARDSAPFSLAPFPSFMMKDFFQIQKLSEIVRKDPHVSEAFSIASNIILKLVGLAENIKEYLVLSDDQITEITKRWSDSLSQPLEELIALVLKGNNREDSKKQLEELKNLLEKYRIFVQKILSNFLHRLEINDF</sequence>
<name>A0A1W4X3B1_AGRPL</name>
<proteinExistence type="predicted"/>
<dbReference type="Proteomes" id="UP000192223">
    <property type="component" value="Unplaced"/>
</dbReference>
<evidence type="ECO:0000313" key="3">
    <source>
        <dbReference type="RefSeq" id="XP_018330574.1"/>
    </source>
</evidence>
<feature type="signal peptide" evidence="1">
    <location>
        <begin position="1"/>
        <end position="22"/>
    </location>
</feature>
<reference evidence="3" key="1">
    <citation type="submission" date="2025-08" db="UniProtKB">
        <authorList>
            <consortium name="RefSeq"/>
        </authorList>
    </citation>
    <scope>IDENTIFICATION</scope>
    <source>
        <tissue evidence="3">Entire body</tissue>
    </source>
</reference>
<evidence type="ECO:0000313" key="2">
    <source>
        <dbReference type="Proteomes" id="UP000192223"/>
    </source>
</evidence>
<dbReference type="InParanoid" id="A0A1W4X3B1"/>
<organism evidence="2 3">
    <name type="scientific">Agrilus planipennis</name>
    <name type="common">Emerald ash borer</name>
    <name type="synonym">Agrilus marcopoli</name>
    <dbReference type="NCBI Taxonomy" id="224129"/>
    <lineage>
        <taxon>Eukaryota</taxon>
        <taxon>Metazoa</taxon>
        <taxon>Ecdysozoa</taxon>
        <taxon>Arthropoda</taxon>
        <taxon>Hexapoda</taxon>
        <taxon>Insecta</taxon>
        <taxon>Pterygota</taxon>
        <taxon>Neoptera</taxon>
        <taxon>Endopterygota</taxon>
        <taxon>Coleoptera</taxon>
        <taxon>Polyphaga</taxon>
        <taxon>Elateriformia</taxon>
        <taxon>Buprestoidea</taxon>
        <taxon>Buprestidae</taxon>
        <taxon>Agrilinae</taxon>
        <taxon>Agrilus</taxon>
    </lineage>
</organism>
<dbReference type="RefSeq" id="XP_018330574.1">
    <property type="nucleotide sequence ID" value="XM_018475072.1"/>
</dbReference>
<keyword evidence="1" id="KW-0732">Signal</keyword>
<gene>
    <name evidence="3" type="primary">LOC108740671</name>
</gene>
<dbReference type="AlphaFoldDB" id="A0A1W4X3B1"/>
<dbReference type="KEGG" id="apln:108740671"/>
<keyword evidence="2" id="KW-1185">Reference proteome</keyword>
<feature type="chain" id="PRO_5010696280" evidence="1">
    <location>
        <begin position="23"/>
        <end position="155"/>
    </location>
</feature>